<dbReference type="EMBL" id="JAATLK010000001">
    <property type="protein sequence ID" value="NIZ46808.1"/>
    <property type="molecule type" value="Genomic_DNA"/>
</dbReference>
<dbReference type="Pfam" id="PF13519">
    <property type="entry name" value="VWA_2"/>
    <property type="match status" value="1"/>
</dbReference>
<evidence type="ECO:0000256" key="5">
    <source>
        <dbReference type="SAM" id="Phobius"/>
    </source>
</evidence>
<evidence type="ECO:0000256" key="4">
    <source>
        <dbReference type="ARBA" id="ARBA00023136"/>
    </source>
</evidence>
<dbReference type="PANTHER" id="PTHR22550:SF5">
    <property type="entry name" value="LEUCINE ZIPPER PROTEIN 4"/>
    <property type="match status" value="1"/>
</dbReference>
<keyword evidence="3 5" id="KW-1133">Transmembrane helix</keyword>
<organism evidence="7 8">
    <name type="scientific">Entomospira nematocerorum</name>
    <dbReference type="NCBI Taxonomy" id="2719987"/>
    <lineage>
        <taxon>Bacteria</taxon>
        <taxon>Pseudomonadati</taxon>
        <taxon>Spirochaetota</taxon>
        <taxon>Spirochaetia</taxon>
        <taxon>Spirochaetales</taxon>
        <taxon>Spirochaetaceae</taxon>
        <taxon>Entomospira</taxon>
    </lineage>
</organism>
<dbReference type="AlphaFoldDB" id="A0A968GCC0"/>
<keyword evidence="1" id="KW-1003">Cell membrane</keyword>
<accession>A0A968GCC0</accession>
<dbReference type="Proteomes" id="UP000752013">
    <property type="component" value="Unassembled WGS sequence"/>
</dbReference>
<evidence type="ECO:0000256" key="1">
    <source>
        <dbReference type="ARBA" id="ARBA00022475"/>
    </source>
</evidence>
<evidence type="ECO:0000256" key="2">
    <source>
        <dbReference type="ARBA" id="ARBA00022692"/>
    </source>
</evidence>
<feature type="domain" description="VWFA" evidence="6">
    <location>
        <begin position="84"/>
        <end position="281"/>
    </location>
</feature>
<dbReference type="InterPro" id="IPR036465">
    <property type="entry name" value="vWFA_dom_sf"/>
</dbReference>
<dbReference type="Gene3D" id="3.40.50.410">
    <property type="entry name" value="von Willebrand factor, type A domain"/>
    <property type="match status" value="1"/>
</dbReference>
<dbReference type="InterPro" id="IPR002035">
    <property type="entry name" value="VWF_A"/>
</dbReference>
<feature type="transmembrane region" description="Helical" evidence="5">
    <location>
        <begin position="45"/>
        <end position="67"/>
    </location>
</feature>
<comment type="caution">
    <text evidence="7">The sequence shown here is derived from an EMBL/GenBank/DDBJ whole genome shotgun (WGS) entry which is preliminary data.</text>
</comment>
<feature type="transmembrane region" description="Helical" evidence="5">
    <location>
        <begin position="294"/>
        <end position="313"/>
    </location>
</feature>
<dbReference type="PROSITE" id="PS50234">
    <property type="entry name" value="VWFA"/>
    <property type="match status" value="1"/>
</dbReference>
<dbReference type="RefSeq" id="WP_167703254.1">
    <property type="nucleotide sequence ID" value="NZ_CP118168.1"/>
</dbReference>
<sequence>MLNPQALWLLIIIPLLLILTLWRFSQSWRTYIALGGSSNVRIQFILRYFTREFMIILAIICIILALTDSHWGETVIREPNSSTEIIFAIDISQSMRAEDSAGNRLQSAQFIAQELLLSLQEPRVGVVIFKGEAFTALPITSDKEMVTHVLESLDISWLSYAGSNIADALKESRALFSLDNQSERIIVLFSDGEVTTGNTKEELRKLFHNNIKVYSVGIGTTEGAIVPDTHGSPRINSHGEFLQSSLNPSLLKNIAYNSNGSYFWAGDPQTVELLKKILKQNENKKFRITIQKRSLFNFFVILAILFLSISQIIRSLPWTRIFGARDDI</sequence>
<evidence type="ECO:0000259" key="6">
    <source>
        <dbReference type="PROSITE" id="PS50234"/>
    </source>
</evidence>
<dbReference type="InterPro" id="IPR050768">
    <property type="entry name" value="UPF0353/GerABKA_families"/>
</dbReference>
<evidence type="ECO:0000313" key="7">
    <source>
        <dbReference type="EMBL" id="NIZ46808.1"/>
    </source>
</evidence>
<name>A0A968GCC0_9SPIO</name>
<protein>
    <submittedName>
        <fullName evidence="7">VWA domain-containing protein</fullName>
    </submittedName>
</protein>
<keyword evidence="4 5" id="KW-0472">Membrane</keyword>
<gene>
    <name evidence="7" type="ORF">HCT46_02590</name>
</gene>
<dbReference type="SMART" id="SM00327">
    <property type="entry name" value="VWA"/>
    <property type="match status" value="1"/>
</dbReference>
<feature type="transmembrane region" description="Helical" evidence="5">
    <location>
        <begin position="7"/>
        <end position="25"/>
    </location>
</feature>
<evidence type="ECO:0000256" key="3">
    <source>
        <dbReference type="ARBA" id="ARBA00022989"/>
    </source>
</evidence>
<proteinExistence type="predicted"/>
<dbReference type="SUPFAM" id="SSF53300">
    <property type="entry name" value="vWA-like"/>
    <property type="match status" value="1"/>
</dbReference>
<keyword evidence="8" id="KW-1185">Reference proteome</keyword>
<dbReference type="PANTHER" id="PTHR22550">
    <property type="entry name" value="SPORE GERMINATION PROTEIN"/>
    <property type="match status" value="1"/>
</dbReference>
<evidence type="ECO:0000313" key="8">
    <source>
        <dbReference type="Proteomes" id="UP000752013"/>
    </source>
</evidence>
<keyword evidence="2 5" id="KW-0812">Transmembrane</keyword>
<reference evidence="7" key="1">
    <citation type="submission" date="2020-03" db="EMBL/GenBank/DDBJ databases">
        <title>Spirochaetal bacteria isolated from arthropods constitute a novel genus Entomospira genus novum within the order Spirochaetales.</title>
        <authorList>
            <person name="Grana-Miraglia L."/>
            <person name="Sikutova S."/>
            <person name="Fingerle V."/>
            <person name="Sing A."/>
            <person name="Castillo-Ramirez S."/>
            <person name="Margos G."/>
            <person name="Rudolf I."/>
        </authorList>
    </citation>
    <scope>NUCLEOTIDE SEQUENCE</scope>
    <source>
        <strain evidence="7">BR208</strain>
    </source>
</reference>